<protein>
    <submittedName>
        <fullName evidence="2">Uncharacterized protein</fullName>
    </submittedName>
</protein>
<evidence type="ECO:0000256" key="1">
    <source>
        <dbReference type="SAM" id="MobiDB-lite"/>
    </source>
</evidence>
<gene>
    <name evidence="2" type="ORF">HPG69_004459</name>
</gene>
<dbReference type="AlphaFoldDB" id="A0A7J7F9F4"/>
<comment type="caution">
    <text evidence="2">The sequence shown here is derived from an EMBL/GenBank/DDBJ whole genome shotgun (WGS) entry which is preliminary data.</text>
</comment>
<accession>A0A7J7F9F4</accession>
<proteinExistence type="predicted"/>
<feature type="region of interest" description="Disordered" evidence="1">
    <location>
        <begin position="83"/>
        <end position="103"/>
    </location>
</feature>
<sequence length="103" mass="10840">MFPNLPSLFQNGQASGEEAVLQPSKNITVSPVPISGLSTPGAAQPVVVTSSFVQWNELAVVRFTFCFIRLSVYSAVALGNPKMKSTPPPSGSMRQESCVVGGL</sequence>
<evidence type="ECO:0000313" key="3">
    <source>
        <dbReference type="Proteomes" id="UP000551758"/>
    </source>
</evidence>
<organism evidence="2 3">
    <name type="scientific">Diceros bicornis minor</name>
    <name type="common">South-central black rhinoceros</name>
    <dbReference type="NCBI Taxonomy" id="77932"/>
    <lineage>
        <taxon>Eukaryota</taxon>
        <taxon>Metazoa</taxon>
        <taxon>Chordata</taxon>
        <taxon>Craniata</taxon>
        <taxon>Vertebrata</taxon>
        <taxon>Euteleostomi</taxon>
        <taxon>Mammalia</taxon>
        <taxon>Eutheria</taxon>
        <taxon>Laurasiatheria</taxon>
        <taxon>Perissodactyla</taxon>
        <taxon>Rhinocerotidae</taxon>
        <taxon>Diceros</taxon>
    </lineage>
</organism>
<dbReference type="Proteomes" id="UP000551758">
    <property type="component" value="Unassembled WGS sequence"/>
</dbReference>
<keyword evidence="3" id="KW-1185">Reference proteome</keyword>
<evidence type="ECO:0000313" key="2">
    <source>
        <dbReference type="EMBL" id="KAF5924587.1"/>
    </source>
</evidence>
<reference evidence="2 3" key="1">
    <citation type="journal article" date="2020" name="Mol. Biol. Evol.">
        <title>Interspecific Gene Flow and the Evolution of Specialization in Black and White Rhinoceros.</title>
        <authorList>
            <person name="Moodley Y."/>
            <person name="Westbury M.V."/>
            <person name="Russo I.M."/>
            <person name="Gopalakrishnan S."/>
            <person name="Rakotoarivelo A."/>
            <person name="Olsen R.A."/>
            <person name="Prost S."/>
            <person name="Tunstall T."/>
            <person name="Ryder O.A."/>
            <person name="Dalen L."/>
            <person name="Bruford M.W."/>
        </authorList>
    </citation>
    <scope>NUCLEOTIDE SEQUENCE [LARGE SCALE GENOMIC DNA]</scope>
    <source>
        <strain evidence="2">SBR-YM</strain>
        <tissue evidence="2">Skin</tissue>
    </source>
</reference>
<dbReference type="EMBL" id="JACDTQ010000948">
    <property type="protein sequence ID" value="KAF5924587.1"/>
    <property type="molecule type" value="Genomic_DNA"/>
</dbReference>
<name>A0A7J7F9F4_DICBM</name>